<organism evidence="1 2">
    <name type="scientific">Mucor saturninus</name>
    <dbReference type="NCBI Taxonomy" id="64648"/>
    <lineage>
        <taxon>Eukaryota</taxon>
        <taxon>Fungi</taxon>
        <taxon>Fungi incertae sedis</taxon>
        <taxon>Mucoromycota</taxon>
        <taxon>Mucoromycotina</taxon>
        <taxon>Mucoromycetes</taxon>
        <taxon>Mucorales</taxon>
        <taxon>Mucorineae</taxon>
        <taxon>Mucoraceae</taxon>
        <taxon>Mucor</taxon>
    </lineage>
</organism>
<accession>A0A8H7R9S6</accession>
<reference evidence="1" key="1">
    <citation type="submission" date="2020-12" db="EMBL/GenBank/DDBJ databases">
        <title>Metabolic potential, ecology and presence of endohyphal bacteria is reflected in genomic diversity of Mucoromycotina.</title>
        <authorList>
            <person name="Muszewska A."/>
            <person name="Okrasinska A."/>
            <person name="Steczkiewicz K."/>
            <person name="Drgas O."/>
            <person name="Orlowska M."/>
            <person name="Perlinska-Lenart U."/>
            <person name="Aleksandrzak-Piekarczyk T."/>
            <person name="Szatraj K."/>
            <person name="Zielenkiewicz U."/>
            <person name="Pilsyk S."/>
            <person name="Malc E."/>
            <person name="Mieczkowski P."/>
            <person name="Kruszewska J.S."/>
            <person name="Biernat P."/>
            <person name="Pawlowska J."/>
        </authorList>
    </citation>
    <scope>NUCLEOTIDE SEQUENCE</scope>
    <source>
        <strain evidence="1">WA0000017839</strain>
    </source>
</reference>
<protein>
    <submittedName>
        <fullName evidence="1">Uncharacterized protein</fullName>
    </submittedName>
</protein>
<gene>
    <name evidence="1" type="ORF">INT47_008068</name>
</gene>
<dbReference type="AlphaFoldDB" id="A0A8H7R9S6"/>
<keyword evidence="2" id="KW-1185">Reference proteome</keyword>
<dbReference type="Proteomes" id="UP000603453">
    <property type="component" value="Unassembled WGS sequence"/>
</dbReference>
<proteinExistence type="predicted"/>
<evidence type="ECO:0000313" key="1">
    <source>
        <dbReference type="EMBL" id="KAG2205711.1"/>
    </source>
</evidence>
<sequence length="712" mass="81855">MRIEEINRDLLCSVSKDFQHHIQKLLEFQNDNIEAFVYICRNTDVLENKFEVLDDELKTLLQTYVNQHYKYNLFSFDKDEIRRIEKKFGADFHLMSQCQIITEDIVRQSCVQRSPKTLPRNSDVQEQCKMVSRSLFENSEPDYMASIDISLESVKYVCGFLGDDNRIKNLTEYSSLDIQPLKSYFQQLDIYQNLVLHTTKRMKNFMEENFDDYLSSSPGVREYPIQSLYTNIPSTTFIESLKKSELASFFSTTTKLENVATTMNFLIPVLETKYTHIVLLMYLAYINVLISVQLDICFGKDWKDKNIGYTLRIEDFFLDNVDICKEDIQQLFYLSSIPQKVVERRKVRLCNIGSCLLPAFQKHIGQEFKSKSFFAIAQLHSTYIHLELNQVVKLDLSGKEMSKALFIEDKIVPIENPILLLSSGSKSSNMDNEIGLNINKDCNCKTLTTLRNIMVGFKPIIENIASMIIAVTLELHPMDYLLIFETALTIEHESMLYKAYAKMLQDEISKAIQLKEKCIQGVVMHKTTDQLLQPVMRKQHPMYSAFKNGDPYNVAGSTYGLTLKKLIVTGIENPYLICINHDDDGTDACIDVGDTVVAIRKGQILSRLGINLKFKIRFKNIQRDNTLLLPCLLELELMKFSSAKNPNESIAKLSLPIDGVIYETCVNLKITSGYHAIRFTINDEISVQHPDIPNHVINPSITVVEPKNIVYL</sequence>
<evidence type="ECO:0000313" key="2">
    <source>
        <dbReference type="Proteomes" id="UP000603453"/>
    </source>
</evidence>
<comment type="caution">
    <text evidence="1">The sequence shown here is derived from an EMBL/GenBank/DDBJ whole genome shotgun (WGS) entry which is preliminary data.</text>
</comment>
<name>A0A8H7R9S6_9FUNG</name>
<dbReference type="EMBL" id="JAEPRD010000035">
    <property type="protein sequence ID" value="KAG2205711.1"/>
    <property type="molecule type" value="Genomic_DNA"/>
</dbReference>